<dbReference type="Proteomes" id="UP001494902">
    <property type="component" value="Unassembled WGS sequence"/>
</dbReference>
<protein>
    <submittedName>
        <fullName evidence="1">Uncharacterized protein</fullName>
    </submittedName>
</protein>
<sequence>MQIEDDDRIGGTDGWAVKGVLLSASHGYGYSDVPGERFASECTVTLSTGPQGHTKVSFMVPGSTLIAVFDPDGR</sequence>
<organism evidence="1 2">
    <name type="scientific">Pseudonocardia nematodicida</name>
    <dbReference type="NCBI Taxonomy" id="1206997"/>
    <lineage>
        <taxon>Bacteria</taxon>
        <taxon>Bacillati</taxon>
        <taxon>Actinomycetota</taxon>
        <taxon>Actinomycetes</taxon>
        <taxon>Pseudonocardiales</taxon>
        <taxon>Pseudonocardiaceae</taxon>
        <taxon>Pseudonocardia</taxon>
    </lineage>
</organism>
<gene>
    <name evidence="1" type="ORF">WIS52_21170</name>
</gene>
<accession>A0ABV1KEU1</accession>
<dbReference type="EMBL" id="JBEDNQ010000009">
    <property type="protein sequence ID" value="MEQ3552985.1"/>
    <property type="molecule type" value="Genomic_DNA"/>
</dbReference>
<proteinExistence type="predicted"/>
<dbReference type="RefSeq" id="WP_349300055.1">
    <property type="nucleotide sequence ID" value="NZ_JBEDNQ010000009.1"/>
</dbReference>
<comment type="caution">
    <text evidence="1">The sequence shown here is derived from an EMBL/GenBank/DDBJ whole genome shotgun (WGS) entry which is preliminary data.</text>
</comment>
<evidence type="ECO:0000313" key="2">
    <source>
        <dbReference type="Proteomes" id="UP001494902"/>
    </source>
</evidence>
<name>A0ABV1KEU1_9PSEU</name>
<keyword evidence="2" id="KW-1185">Reference proteome</keyword>
<evidence type="ECO:0000313" key="1">
    <source>
        <dbReference type="EMBL" id="MEQ3552985.1"/>
    </source>
</evidence>
<reference evidence="1 2" key="1">
    <citation type="submission" date="2024-03" db="EMBL/GenBank/DDBJ databases">
        <title>Draft genome sequence of Pseudonocardia nematodicida JCM 31783.</title>
        <authorList>
            <person name="Butdee W."/>
            <person name="Duangmal K."/>
        </authorList>
    </citation>
    <scope>NUCLEOTIDE SEQUENCE [LARGE SCALE GENOMIC DNA]</scope>
    <source>
        <strain evidence="1 2">JCM 31783</strain>
    </source>
</reference>